<evidence type="ECO:0000313" key="3">
    <source>
        <dbReference type="EMBL" id="RCU47334.1"/>
    </source>
</evidence>
<feature type="transmembrane region" description="Helical" evidence="1">
    <location>
        <begin position="32"/>
        <end position="52"/>
    </location>
</feature>
<keyword evidence="4" id="KW-1185">Reference proteome</keyword>
<dbReference type="PANTHER" id="PTHR14969">
    <property type="entry name" value="SPHINGOSINE-1-PHOSPHATE PHOSPHOHYDROLASE"/>
    <property type="match status" value="1"/>
</dbReference>
<keyword evidence="1" id="KW-1133">Transmembrane helix</keyword>
<sequence>MLRVARPVADRSVGETAVVEALPDAVVGLFHLLTYLGDPVTLLSLVAVGYLLAAHLGLRPTRVATVIGLALGGLALTLALKYGFALPRPPGAGADGFGFPSGHAVGATVVYGGAAGLVFPDDRRVTGVAVAIVAVVAASRVIVGVHYLVDAVVGVAVGVGYLAVAVRLGPGRAADEVSPAGAARTFALAAGLGLAAVSVTVVVDTVAALAAAVGGWLGWRFAGERVADAAGTTRRLVASVAVLPAVGLAASHVATGDPSLPVAAVLTGSVVALVVAVPGLSVLGARDRPSS</sequence>
<keyword evidence="1" id="KW-0472">Membrane</keyword>
<feature type="transmembrane region" description="Helical" evidence="1">
    <location>
        <begin position="97"/>
        <end position="118"/>
    </location>
</feature>
<name>A0A368NCQ3_9EURY</name>
<accession>A0A368NCQ3</accession>
<dbReference type="AlphaFoldDB" id="A0A368NCQ3"/>
<evidence type="ECO:0000259" key="2">
    <source>
        <dbReference type="SMART" id="SM00014"/>
    </source>
</evidence>
<feature type="transmembrane region" description="Helical" evidence="1">
    <location>
        <begin position="235"/>
        <end position="254"/>
    </location>
</feature>
<dbReference type="RefSeq" id="WP_114448896.1">
    <property type="nucleotide sequence ID" value="NZ_QPHM01000001.1"/>
</dbReference>
<feature type="transmembrane region" description="Helical" evidence="1">
    <location>
        <begin position="64"/>
        <end position="85"/>
    </location>
</feature>
<feature type="transmembrane region" description="Helical" evidence="1">
    <location>
        <begin position="125"/>
        <end position="145"/>
    </location>
</feature>
<evidence type="ECO:0000313" key="4">
    <source>
        <dbReference type="Proteomes" id="UP000252189"/>
    </source>
</evidence>
<keyword evidence="1" id="KW-0812">Transmembrane</keyword>
<dbReference type="InterPro" id="IPR036938">
    <property type="entry name" value="PAP2/HPO_sf"/>
</dbReference>
<feature type="transmembrane region" description="Helical" evidence="1">
    <location>
        <begin position="260"/>
        <end position="285"/>
    </location>
</feature>
<proteinExistence type="predicted"/>
<feature type="transmembrane region" description="Helical" evidence="1">
    <location>
        <begin position="181"/>
        <end position="199"/>
    </location>
</feature>
<dbReference type="SUPFAM" id="SSF48317">
    <property type="entry name" value="Acid phosphatase/Vanadium-dependent haloperoxidase"/>
    <property type="match status" value="1"/>
</dbReference>
<dbReference type="PANTHER" id="PTHR14969:SF13">
    <property type="entry name" value="AT30094P"/>
    <property type="match status" value="1"/>
</dbReference>
<organism evidence="3 4">
    <name type="scientific">Haloplanus salinus</name>
    <dbReference type="NCBI Taxonomy" id="1126245"/>
    <lineage>
        <taxon>Archaea</taxon>
        <taxon>Methanobacteriati</taxon>
        <taxon>Methanobacteriota</taxon>
        <taxon>Stenosarchaea group</taxon>
        <taxon>Halobacteria</taxon>
        <taxon>Halobacteriales</taxon>
        <taxon>Haloferacaceae</taxon>
        <taxon>Haloplanus</taxon>
    </lineage>
</organism>
<comment type="caution">
    <text evidence="3">The sequence shown here is derived from an EMBL/GenBank/DDBJ whole genome shotgun (WGS) entry which is preliminary data.</text>
</comment>
<evidence type="ECO:0000256" key="1">
    <source>
        <dbReference type="SAM" id="Phobius"/>
    </source>
</evidence>
<dbReference type="Pfam" id="PF01569">
    <property type="entry name" value="PAP2"/>
    <property type="match status" value="1"/>
</dbReference>
<dbReference type="Proteomes" id="UP000252189">
    <property type="component" value="Unassembled WGS sequence"/>
</dbReference>
<dbReference type="OrthoDB" id="10182at2157"/>
<dbReference type="EMBL" id="QPHM01000001">
    <property type="protein sequence ID" value="RCU47334.1"/>
    <property type="molecule type" value="Genomic_DNA"/>
</dbReference>
<dbReference type="SMART" id="SM00014">
    <property type="entry name" value="acidPPc"/>
    <property type="match status" value="1"/>
</dbReference>
<feature type="transmembrane region" description="Helical" evidence="1">
    <location>
        <begin position="151"/>
        <end position="169"/>
    </location>
</feature>
<protein>
    <submittedName>
        <fullName evidence="3">Phosphatase PAP2 family protein</fullName>
    </submittedName>
</protein>
<feature type="transmembrane region" description="Helical" evidence="1">
    <location>
        <begin position="205"/>
        <end position="223"/>
    </location>
</feature>
<dbReference type="Gene3D" id="1.20.144.10">
    <property type="entry name" value="Phosphatidic acid phosphatase type 2/haloperoxidase"/>
    <property type="match status" value="1"/>
</dbReference>
<reference evidence="3 4" key="1">
    <citation type="submission" date="2018-07" db="EMBL/GenBank/DDBJ databases">
        <title>Genome sequences of Haloplanus salinus JCM 18368T.</title>
        <authorList>
            <person name="Kim Y.B."/>
            <person name="Roh S.W."/>
        </authorList>
    </citation>
    <scope>NUCLEOTIDE SEQUENCE [LARGE SCALE GENOMIC DNA]</scope>
    <source>
        <strain evidence="3 4">JCM 18368</strain>
    </source>
</reference>
<feature type="domain" description="Phosphatidic acid phosphatase type 2/haloperoxidase" evidence="2">
    <location>
        <begin position="61"/>
        <end position="166"/>
    </location>
</feature>
<dbReference type="InterPro" id="IPR000326">
    <property type="entry name" value="PAP2/HPO"/>
</dbReference>
<gene>
    <name evidence="3" type="ORF">DU504_08490</name>
</gene>